<feature type="binding site" description="axial binding residue" evidence="11">
    <location>
        <position position="388"/>
    </location>
    <ligand>
        <name>heme</name>
        <dbReference type="ChEBI" id="CHEBI:30413"/>
    </ligand>
    <ligandPart>
        <name>Fe</name>
        <dbReference type="ChEBI" id="CHEBI:18248"/>
    </ligandPart>
</feature>
<evidence type="ECO:0000313" key="13">
    <source>
        <dbReference type="EMBL" id="KAH7299613.1"/>
    </source>
</evidence>
<dbReference type="PANTHER" id="PTHR24282:SF211">
    <property type="entry name" value="CYTOCHROME P450-RELATED"/>
    <property type="match status" value="1"/>
</dbReference>
<keyword evidence="6" id="KW-1133">Transmembrane helix</keyword>
<organism evidence="13 14">
    <name type="scientific">Ceratopteris richardii</name>
    <name type="common">Triangle waterfern</name>
    <dbReference type="NCBI Taxonomy" id="49495"/>
    <lineage>
        <taxon>Eukaryota</taxon>
        <taxon>Viridiplantae</taxon>
        <taxon>Streptophyta</taxon>
        <taxon>Embryophyta</taxon>
        <taxon>Tracheophyta</taxon>
        <taxon>Polypodiopsida</taxon>
        <taxon>Polypodiidae</taxon>
        <taxon>Polypodiales</taxon>
        <taxon>Pteridineae</taxon>
        <taxon>Pteridaceae</taxon>
        <taxon>Parkerioideae</taxon>
        <taxon>Ceratopteris</taxon>
    </lineage>
</organism>
<dbReference type="OMA" id="ARNHPIN"/>
<dbReference type="EMBL" id="CM035429">
    <property type="protein sequence ID" value="KAH7299613.1"/>
    <property type="molecule type" value="Genomic_DNA"/>
</dbReference>
<dbReference type="Proteomes" id="UP000825935">
    <property type="component" value="Chromosome 24"/>
</dbReference>
<evidence type="ECO:0000256" key="10">
    <source>
        <dbReference type="ARBA" id="ARBA00023136"/>
    </source>
</evidence>
<keyword evidence="4" id="KW-0812">Transmembrane</keyword>
<dbReference type="InterPro" id="IPR017972">
    <property type="entry name" value="Cyt_P450_CS"/>
</dbReference>
<evidence type="ECO:0000256" key="11">
    <source>
        <dbReference type="PIRSR" id="PIRSR602401-1"/>
    </source>
</evidence>
<dbReference type="Gene3D" id="1.10.630.10">
    <property type="entry name" value="Cytochrome P450"/>
    <property type="match status" value="1"/>
</dbReference>
<dbReference type="SUPFAM" id="SSF48264">
    <property type="entry name" value="Cytochrome P450"/>
    <property type="match status" value="1"/>
</dbReference>
<dbReference type="PANTHER" id="PTHR24282">
    <property type="entry name" value="CYTOCHROME P450 FAMILY MEMBER"/>
    <property type="match status" value="1"/>
</dbReference>
<evidence type="ECO:0000256" key="9">
    <source>
        <dbReference type="ARBA" id="ARBA00023033"/>
    </source>
</evidence>
<comment type="subcellular location">
    <subcellularLocation>
        <location evidence="1">Membrane</location>
    </subcellularLocation>
</comment>
<dbReference type="InterPro" id="IPR050665">
    <property type="entry name" value="Cytochrome_P450_Monooxygen"/>
</dbReference>
<protein>
    <recommendedName>
        <fullName evidence="15">Cytochrome P450</fullName>
    </recommendedName>
</protein>
<evidence type="ECO:0000256" key="12">
    <source>
        <dbReference type="RuleBase" id="RU000461"/>
    </source>
</evidence>
<keyword evidence="10" id="KW-0472">Membrane</keyword>
<dbReference type="InterPro" id="IPR036396">
    <property type="entry name" value="Cyt_P450_sf"/>
</dbReference>
<dbReference type="OrthoDB" id="1470350at2759"/>
<evidence type="ECO:0000256" key="5">
    <source>
        <dbReference type="ARBA" id="ARBA00022723"/>
    </source>
</evidence>
<evidence type="ECO:0000256" key="7">
    <source>
        <dbReference type="ARBA" id="ARBA00023002"/>
    </source>
</evidence>
<dbReference type="GO" id="GO:0016705">
    <property type="term" value="F:oxidoreductase activity, acting on paired donors, with incorporation or reduction of molecular oxygen"/>
    <property type="evidence" value="ECO:0007669"/>
    <property type="project" value="InterPro"/>
</dbReference>
<keyword evidence="9 12" id="KW-0503">Monooxygenase</keyword>
<evidence type="ECO:0000256" key="8">
    <source>
        <dbReference type="ARBA" id="ARBA00023004"/>
    </source>
</evidence>
<dbReference type="Pfam" id="PF00067">
    <property type="entry name" value="p450"/>
    <property type="match status" value="1"/>
</dbReference>
<evidence type="ECO:0000256" key="2">
    <source>
        <dbReference type="ARBA" id="ARBA00010617"/>
    </source>
</evidence>
<dbReference type="GO" id="GO:0005506">
    <property type="term" value="F:iron ion binding"/>
    <property type="evidence" value="ECO:0007669"/>
    <property type="project" value="InterPro"/>
</dbReference>
<evidence type="ECO:0000313" key="14">
    <source>
        <dbReference type="Proteomes" id="UP000825935"/>
    </source>
</evidence>
<keyword evidence="8 11" id="KW-0408">Iron</keyword>
<dbReference type="GO" id="GO:0016020">
    <property type="term" value="C:membrane"/>
    <property type="evidence" value="ECO:0007669"/>
    <property type="project" value="UniProtKB-SubCell"/>
</dbReference>
<dbReference type="InterPro" id="IPR002401">
    <property type="entry name" value="Cyt_P450_E_grp-I"/>
</dbReference>
<accession>A0A8T2RW11</accession>
<name>A0A8T2RW11_CERRI</name>
<evidence type="ECO:0008006" key="15">
    <source>
        <dbReference type="Google" id="ProtNLM"/>
    </source>
</evidence>
<dbReference type="AlphaFoldDB" id="A0A8T2RW11"/>
<evidence type="ECO:0000256" key="4">
    <source>
        <dbReference type="ARBA" id="ARBA00022692"/>
    </source>
</evidence>
<comment type="cofactor">
    <cofactor evidence="11">
        <name>heme</name>
        <dbReference type="ChEBI" id="CHEBI:30413"/>
    </cofactor>
</comment>
<evidence type="ECO:0000256" key="1">
    <source>
        <dbReference type="ARBA" id="ARBA00004370"/>
    </source>
</evidence>
<gene>
    <name evidence="13" type="ORF">KP509_24G020700</name>
</gene>
<sequence length="443" mass="50859">MWFEVFHNKNFFLSGEHFIYWVGFQPRYIIRDPEQGKELLSTKSGHFKKVSIRPDIKDLLGIGLVTLDGEEWARHRRIVNPAFFVDKLKAMVPTMSDLTIELMEKWEPHVKEKEAINVAEEFQKLGADIIAHTAFGSSFAEGKMVFDLQHELHMLASKLGSTIYIPGSQYFPSRENLYRKSINKKIEKVLGQLIENRMESGEATEGDGYGNDLLGLMLAANQGVMNGNMKGLSMGLHELIDECKTFFFAGHETTASLITFMFLLLATHPEWQERLREEVLEACRDKRIPTADSLNNMKLVNMVIYETLRLYPPAILVMRETDSDLKLRDKVIPAGTVIVVPIIAWHHYERFWEMEVKEFHPERFEEGILKACKVPGAYLPFSFGPRNCIGQVFATIEAKVVLATVLQRYRFRMSPHYVHAPTVALTLKPEFGMPIVFEEIFEP</sequence>
<dbReference type="InterPro" id="IPR001128">
    <property type="entry name" value="Cyt_P450"/>
</dbReference>
<keyword evidence="5 11" id="KW-0479">Metal-binding</keyword>
<proteinExistence type="inferred from homology"/>
<keyword evidence="3 11" id="KW-0349">Heme</keyword>
<evidence type="ECO:0000256" key="6">
    <source>
        <dbReference type="ARBA" id="ARBA00022989"/>
    </source>
</evidence>
<dbReference type="GO" id="GO:0020037">
    <property type="term" value="F:heme binding"/>
    <property type="evidence" value="ECO:0007669"/>
    <property type="project" value="InterPro"/>
</dbReference>
<dbReference type="PRINTS" id="PR00463">
    <property type="entry name" value="EP450I"/>
</dbReference>
<dbReference type="GO" id="GO:0004497">
    <property type="term" value="F:monooxygenase activity"/>
    <property type="evidence" value="ECO:0007669"/>
    <property type="project" value="UniProtKB-KW"/>
</dbReference>
<dbReference type="PROSITE" id="PS00086">
    <property type="entry name" value="CYTOCHROME_P450"/>
    <property type="match status" value="1"/>
</dbReference>
<comment type="caution">
    <text evidence="13">The sequence shown here is derived from an EMBL/GenBank/DDBJ whole genome shotgun (WGS) entry which is preliminary data.</text>
</comment>
<keyword evidence="7 12" id="KW-0560">Oxidoreductase</keyword>
<keyword evidence="14" id="KW-1185">Reference proteome</keyword>
<evidence type="ECO:0000256" key="3">
    <source>
        <dbReference type="ARBA" id="ARBA00022617"/>
    </source>
</evidence>
<reference evidence="13" key="1">
    <citation type="submission" date="2021-08" db="EMBL/GenBank/DDBJ databases">
        <title>WGS assembly of Ceratopteris richardii.</title>
        <authorList>
            <person name="Marchant D.B."/>
            <person name="Chen G."/>
            <person name="Jenkins J."/>
            <person name="Shu S."/>
            <person name="Leebens-Mack J."/>
            <person name="Grimwood J."/>
            <person name="Schmutz J."/>
            <person name="Soltis P."/>
            <person name="Soltis D."/>
            <person name="Chen Z.-H."/>
        </authorList>
    </citation>
    <scope>NUCLEOTIDE SEQUENCE</scope>
    <source>
        <strain evidence="13">Whitten #5841</strain>
        <tissue evidence="13">Leaf</tissue>
    </source>
</reference>
<dbReference type="PRINTS" id="PR00385">
    <property type="entry name" value="P450"/>
</dbReference>
<comment type="similarity">
    <text evidence="2 12">Belongs to the cytochrome P450 family.</text>
</comment>